<evidence type="ECO:0000313" key="2">
    <source>
        <dbReference type="Proteomes" id="UP000789759"/>
    </source>
</evidence>
<organism evidence="1 2">
    <name type="scientific">Cetraspora pellucida</name>
    <dbReference type="NCBI Taxonomy" id="1433469"/>
    <lineage>
        <taxon>Eukaryota</taxon>
        <taxon>Fungi</taxon>
        <taxon>Fungi incertae sedis</taxon>
        <taxon>Mucoromycota</taxon>
        <taxon>Glomeromycotina</taxon>
        <taxon>Glomeromycetes</taxon>
        <taxon>Diversisporales</taxon>
        <taxon>Gigasporaceae</taxon>
        <taxon>Cetraspora</taxon>
    </lineage>
</organism>
<name>A0A9N9JEZ9_9GLOM</name>
<proteinExistence type="predicted"/>
<dbReference type="Proteomes" id="UP000789759">
    <property type="component" value="Unassembled WGS sequence"/>
</dbReference>
<sequence>MSNQPDTKHPEKMISLSHNFNQLSLEDIKPPDCFNEIVEELYNLYNEERLKFRDSGSIINTLDQFLRGKQQSPDNIINWCLDDQINP</sequence>
<evidence type="ECO:0000313" key="1">
    <source>
        <dbReference type="EMBL" id="CAG8777301.1"/>
    </source>
</evidence>
<reference evidence="1" key="1">
    <citation type="submission" date="2021-06" db="EMBL/GenBank/DDBJ databases">
        <authorList>
            <person name="Kallberg Y."/>
            <person name="Tangrot J."/>
            <person name="Rosling A."/>
        </authorList>
    </citation>
    <scope>NUCLEOTIDE SEQUENCE</scope>
    <source>
        <strain evidence="1">FL966</strain>
    </source>
</reference>
<feature type="non-terminal residue" evidence="1">
    <location>
        <position position="87"/>
    </location>
</feature>
<gene>
    <name evidence="1" type="ORF">CPELLU_LOCUS16193</name>
</gene>
<keyword evidence="2" id="KW-1185">Reference proteome</keyword>
<comment type="caution">
    <text evidence="1">The sequence shown here is derived from an EMBL/GenBank/DDBJ whole genome shotgun (WGS) entry which is preliminary data.</text>
</comment>
<protein>
    <submittedName>
        <fullName evidence="1">12575_t:CDS:1</fullName>
    </submittedName>
</protein>
<dbReference type="EMBL" id="CAJVQA010023171">
    <property type="protein sequence ID" value="CAG8777301.1"/>
    <property type="molecule type" value="Genomic_DNA"/>
</dbReference>
<dbReference type="AlphaFoldDB" id="A0A9N9JEZ9"/>
<dbReference type="OrthoDB" id="10468804at2759"/>
<accession>A0A9N9JEZ9</accession>